<sequence length="121" mass="13606">MVISFVLQFILIAIFVSVGIQKILGHEQQVAIFKHLKLPQWFRLVTGWVEVVGVVGLIIGFWLPWVVVIAGLWFAITMLIGAIVHIRVKDSYSKSIPAFILLIISVILSILNFSELQNILP</sequence>
<evidence type="ECO:0000256" key="1">
    <source>
        <dbReference type="ARBA" id="ARBA00004141"/>
    </source>
</evidence>
<feature type="transmembrane region" description="Helical" evidence="5">
    <location>
        <begin position="65"/>
        <end position="84"/>
    </location>
</feature>
<dbReference type="Proteomes" id="UP001059773">
    <property type="component" value="Chromosome"/>
</dbReference>
<evidence type="ECO:0000256" key="2">
    <source>
        <dbReference type="ARBA" id="ARBA00022692"/>
    </source>
</evidence>
<proteinExistence type="predicted"/>
<evidence type="ECO:0000256" key="5">
    <source>
        <dbReference type="SAM" id="Phobius"/>
    </source>
</evidence>
<feature type="transmembrane region" description="Helical" evidence="5">
    <location>
        <begin position="96"/>
        <end position="114"/>
    </location>
</feature>
<evidence type="ECO:0000256" key="3">
    <source>
        <dbReference type="ARBA" id="ARBA00022989"/>
    </source>
</evidence>
<keyword evidence="7" id="KW-1185">Reference proteome</keyword>
<protein>
    <submittedName>
        <fullName evidence="6">DoxX family protein</fullName>
    </submittedName>
</protein>
<keyword evidence="2 5" id="KW-0812">Transmembrane</keyword>
<organism evidence="6 7">
    <name type="scientific">Oceanobacillus jeddahense</name>
    <dbReference type="NCBI Taxonomy" id="1462527"/>
    <lineage>
        <taxon>Bacteria</taxon>
        <taxon>Bacillati</taxon>
        <taxon>Bacillota</taxon>
        <taxon>Bacilli</taxon>
        <taxon>Bacillales</taxon>
        <taxon>Bacillaceae</taxon>
        <taxon>Oceanobacillus</taxon>
    </lineage>
</organism>
<feature type="transmembrane region" description="Helical" evidence="5">
    <location>
        <begin position="6"/>
        <end position="25"/>
    </location>
</feature>
<gene>
    <name evidence="6" type="ORF">NP439_01590</name>
</gene>
<dbReference type="RefSeq" id="WP_256708499.1">
    <property type="nucleotide sequence ID" value="NZ_CP101914.1"/>
</dbReference>
<dbReference type="InterPro" id="IPR032808">
    <property type="entry name" value="DoxX"/>
</dbReference>
<dbReference type="EMBL" id="CP101914">
    <property type="protein sequence ID" value="UUI03427.1"/>
    <property type="molecule type" value="Genomic_DNA"/>
</dbReference>
<evidence type="ECO:0000313" key="6">
    <source>
        <dbReference type="EMBL" id="UUI03427.1"/>
    </source>
</evidence>
<keyword evidence="3 5" id="KW-1133">Transmembrane helix</keyword>
<evidence type="ECO:0000256" key="4">
    <source>
        <dbReference type="ARBA" id="ARBA00023136"/>
    </source>
</evidence>
<reference evidence="6" key="1">
    <citation type="submission" date="2022-07" db="EMBL/GenBank/DDBJ databases">
        <title>FELIX.</title>
        <authorList>
            <person name="Wan K.H."/>
            <person name="Park S."/>
            <person name="Lawrence Q."/>
            <person name="Eichenberger J.P."/>
            <person name="Booth B.W."/>
            <person name="Piaggio A.J."/>
            <person name="Chandler J.C."/>
            <person name="Franklin A.B."/>
            <person name="Celniker S.E."/>
        </authorList>
    </citation>
    <scope>NUCLEOTIDE SEQUENCE</scope>
    <source>
        <strain evidence="6">QA-1986 374</strain>
    </source>
</reference>
<dbReference type="Pfam" id="PF13564">
    <property type="entry name" value="DoxX_2"/>
    <property type="match status" value="1"/>
</dbReference>
<comment type="subcellular location">
    <subcellularLocation>
        <location evidence="1">Membrane</location>
        <topology evidence="1">Multi-pass membrane protein</topology>
    </subcellularLocation>
</comment>
<name>A0ABY5JX54_9BACI</name>
<feature type="transmembrane region" description="Helical" evidence="5">
    <location>
        <begin position="41"/>
        <end position="59"/>
    </location>
</feature>
<evidence type="ECO:0000313" key="7">
    <source>
        <dbReference type="Proteomes" id="UP001059773"/>
    </source>
</evidence>
<keyword evidence="4 5" id="KW-0472">Membrane</keyword>
<accession>A0ABY5JX54</accession>